<evidence type="ECO:0000313" key="2">
    <source>
        <dbReference type="Proteomes" id="UP000643279"/>
    </source>
</evidence>
<evidence type="ECO:0000313" key="1">
    <source>
        <dbReference type="EMBL" id="GGI03216.1"/>
    </source>
</evidence>
<sequence>MNYYSPAAQERVKDAAYDAVERVLTGMFEPLSRQALAVRWNQAVEAMAKHLEAQDNGSE</sequence>
<protein>
    <submittedName>
        <fullName evidence="1">Uncharacterized protein</fullName>
    </submittedName>
</protein>
<comment type="caution">
    <text evidence="1">The sequence shown here is derived from an EMBL/GenBank/DDBJ whole genome shotgun (WGS) entry which is preliminary data.</text>
</comment>
<keyword evidence="2" id="KW-1185">Reference proteome</keyword>
<accession>A0ABQ2AZG5</accession>
<gene>
    <name evidence="1" type="ORF">GCM10007170_46680</name>
</gene>
<dbReference type="EMBL" id="BMFW01000065">
    <property type="protein sequence ID" value="GGI03216.1"/>
    <property type="molecule type" value="Genomic_DNA"/>
</dbReference>
<organism evidence="1 2">
    <name type="scientific">Arthrobacter liuii</name>
    <dbReference type="NCBI Taxonomy" id="1476996"/>
    <lineage>
        <taxon>Bacteria</taxon>
        <taxon>Bacillati</taxon>
        <taxon>Actinomycetota</taxon>
        <taxon>Actinomycetes</taxon>
        <taxon>Micrococcales</taxon>
        <taxon>Micrococcaceae</taxon>
        <taxon>Arthrobacter</taxon>
    </lineage>
</organism>
<dbReference type="Proteomes" id="UP000643279">
    <property type="component" value="Unassembled WGS sequence"/>
</dbReference>
<name>A0ABQ2AZG5_9MICC</name>
<proteinExistence type="predicted"/>
<dbReference type="RefSeq" id="WP_188573865.1">
    <property type="nucleotide sequence ID" value="NZ_BMFW01000065.1"/>
</dbReference>
<reference evidence="2" key="1">
    <citation type="journal article" date="2019" name="Int. J. Syst. Evol. Microbiol.">
        <title>The Global Catalogue of Microorganisms (GCM) 10K type strain sequencing project: providing services to taxonomists for standard genome sequencing and annotation.</title>
        <authorList>
            <consortium name="The Broad Institute Genomics Platform"/>
            <consortium name="The Broad Institute Genome Sequencing Center for Infectious Disease"/>
            <person name="Wu L."/>
            <person name="Ma J."/>
        </authorList>
    </citation>
    <scope>NUCLEOTIDE SEQUENCE [LARGE SCALE GENOMIC DNA]</scope>
    <source>
        <strain evidence="2">CGMCC 1.12778</strain>
    </source>
</reference>